<dbReference type="EMBL" id="BKCP01006250">
    <property type="protein sequence ID" value="GER42017.1"/>
    <property type="molecule type" value="Genomic_DNA"/>
</dbReference>
<evidence type="ECO:0000313" key="2">
    <source>
        <dbReference type="EMBL" id="GER42017.1"/>
    </source>
</evidence>
<evidence type="ECO:0000313" key="3">
    <source>
        <dbReference type="Proteomes" id="UP000325081"/>
    </source>
</evidence>
<gene>
    <name evidence="2" type="ORF">STAS_18772</name>
</gene>
<feature type="compositionally biased region" description="Pro residues" evidence="1">
    <location>
        <begin position="94"/>
        <end position="118"/>
    </location>
</feature>
<dbReference type="AlphaFoldDB" id="A0A5A7QCA0"/>
<protein>
    <submittedName>
        <fullName evidence="2">Msx2-interacting protein</fullName>
    </submittedName>
</protein>
<comment type="caution">
    <text evidence="2">The sequence shown here is derived from an EMBL/GenBank/DDBJ whole genome shotgun (WGS) entry which is preliminary data.</text>
</comment>
<proteinExistence type="predicted"/>
<dbReference type="Proteomes" id="UP000325081">
    <property type="component" value="Unassembled WGS sequence"/>
</dbReference>
<sequence length="185" mass="20198">MTRLPSRLPRLHSPAPMSTAISRQSIPVAATILKNPAAVSSSVFYRSDSHRAPPPQLPHDVSHPPHAACQTNTTATCRTITTAGQHHLHIVGFRPPPSVPSPPPRPPIDPPRPGPPYPQSRLQQSNVVSRPTTRLNPAALEIYYHLPLRRRTPHLPTADDGAYIGRRPRLQRQSGILESPGVFAA</sequence>
<organism evidence="2 3">
    <name type="scientific">Striga asiatica</name>
    <name type="common">Asiatic witchweed</name>
    <name type="synonym">Buchnera asiatica</name>
    <dbReference type="NCBI Taxonomy" id="4170"/>
    <lineage>
        <taxon>Eukaryota</taxon>
        <taxon>Viridiplantae</taxon>
        <taxon>Streptophyta</taxon>
        <taxon>Embryophyta</taxon>
        <taxon>Tracheophyta</taxon>
        <taxon>Spermatophyta</taxon>
        <taxon>Magnoliopsida</taxon>
        <taxon>eudicotyledons</taxon>
        <taxon>Gunneridae</taxon>
        <taxon>Pentapetalae</taxon>
        <taxon>asterids</taxon>
        <taxon>lamiids</taxon>
        <taxon>Lamiales</taxon>
        <taxon>Orobanchaceae</taxon>
        <taxon>Buchnereae</taxon>
        <taxon>Striga</taxon>
    </lineage>
</organism>
<evidence type="ECO:0000256" key="1">
    <source>
        <dbReference type="SAM" id="MobiDB-lite"/>
    </source>
</evidence>
<keyword evidence="3" id="KW-1185">Reference proteome</keyword>
<reference evidence="3" key="1">
    <citation type="journal article" date="2019" name="Curr. Biol.">
        <title>Genome Sequence of Striga asiatica Provides Insight into the Evolution of Plant Parasitism.</title>
        <authorList>
            <person name="Yoshida S."/>
            <person name="Kim S."/>
            <person name="Wafula E.K."/>
            <person name="Tanskanen J."/>
            <person name="Kim Y.M."/>
            <person name="Honaas L."/>
            <person name="Yang Z."/>
            <person name="Spallek T."/>
            <person name="Conn C.E."/>
            <person name="Ichihashi Y."/>
            <person name="Cheong K."/>
            <person name="Cui S."/>
            <person name="Der J.P."/>
            <person name="Gundlach H."/>
            <person name="Jiao Y."/>
            <person name="Hori C."/>
            <person name="Ishida J.K."/>
            <person name="Kasahara H."/>
            <person name="Kiba T."/>
            <person name="Kim M.S."/>
            <person name="Koo N."/>
            <person name="Laohavisit A."/>
            <person name="Lee Y.H."/>
            <person name="Lumba S."/>
            <person name="McCourt P."/>
            <person name="Mortimer J.C."/>
            <person name="Mutuku J.M."/>
            <person name="Nomura T."/>
            <person name="Sasaki-Sekimoto Y."/>
            <person name="Seto Y."/>
            <person name="Wang Y."/>
            <person name="Wakatake T."/>
            <person name="Sakakibara H."/>
            <person name="Demura T."/>
            <person name="Yamaguchi S."/>
            <person name="Yoneyama K."/>
            <person name="Manabe R.I."/>
            <person name="Nelson D.C."/>
            <person name="Schulman A.H."/>
            <person name="Timko M.P."/>
            <person name="dePamphilis C.W."/>
            <person name="Choi D."/>
            <person name="Shirasu K."/>
        </authorList>
    </citation>
    <scope>NUCLEOTIDE SEQUENCE [LARGE SCALE GENOMIC DNA]</scope>
    <source>
        <strain evidence="3">cv. UVA1</strain>
    </source>
</reference>
<feature type="compositionally biased region" description="Polar residues" evidence="1">
    <location>
        <begin position="122"/>
        <end position="132"/>
    </location>
</feature>
<name>A0A5A7QCA0_STRAF</name>
<feature type="region of interest" description="Disordered" evidence="1">
    <location>
        <begin position="46"/>
        <end position="69"/>
    </location>
</feature>
<feature type="region of interest" description="Disordered" evidence="1">
    <location>
        <begin position="91"/>
        <end position="132"/>
    </location>
</feature>
<accession>A0A5A7QCA0</accession>